<dbReference type="PANTHER" id="PTHR43157:SF31">
    <property type="entry name" value="PHOSPHATIDYLINOSITOL-GLYCAN BIOSYNTHESIS CLASS F PROTEIN"/>
    <property type="match status" value="1"/>
</dbReference>
<proteinExistence type="inferred from homology"/>
<dbReference type="Pfam" id="PF00106">
    <property type="entry name" value="adh_short"/>
    <property type="match status" value="1"/>
</dbReference>
<organism evidence="3 4">
    <name type="scientific">Cyclobacterium amurskyense</name>
    <dbReference type="NCBI Taxonomy" id="320787"/>
    <lineage>
        <taxon>Bacteria</taxon>
        <taxon>Pseudomonadati</taxon>
        <taxon>Bacteroidota</taxon>
        <taxon>Cytophagia</taxon>
        <taxon>Cytophagales</taxon>
        <taxon>Cyclobacteriaceae</taxon>
        <taxon>Cyclobacterium</taxon>
    </lineage>
</organism>
<dbReference type="Proteomes" id="UP000036520">
    <property type="component" value="Chromosome"/>
</dbReference>
<protein>
    <submittedName>
        <fullName evidence="3">Retinol dehydrogenase 14</fullName>
    </submittedName>
</protein>
<accession>A0A0H4PGT2</accession>
<sequence>MKIAITGATSGIGAEKVKALAPLCEQIFLLVRSEKKALSLIESLPSPSSKFTIIYCDLSDLNSVAKAARSLADKTKNLDVLINNAGGIFPEKEITKDGHELTFSVNHLGHFLLTQLTLPLLISGNGGKIISVSSEAHKAAGINKQDLELKENFSSFKAYANVKLYNILFTKALAEKYSHEKIAAYALHPGVVNTNFGNQSLGLFKVLIFLAKPFMISPKKGAQTGIFLATNEQDPSKNGAYYKKSKVAKDNSLTSSKALRDLLWDYSEAQIQPFLTETGTK</sequence>
<dbReference type="OrthoDB" id="597510at2"/>
<evidence type="ECO:0000256" key="2">
    <source>
        <dbReference type="RuleBase" id="RU000363"/>
    </source>
</evidence>
<dbReference type="PANTHER" id="PTHR43157">
    <property type="entry name" value="PHOSPHATIDYLINOSITOL-GLYCAN BIOSYNTHESIS CLASS F PROTEIN-RELATED"/>
    <property type="match status" value="1"/>
</dbReference>
<comment type="similarity">
    <text evidence="2">Belongs to the short-chain dehydrogenases/reductases (SDR) family.</text>
</comment>
<keyword evidence="4" id="KW-1185">Reference proteome</keyword>
<reference evidence="3 4" key="1">
    <citation type="submission" date="2015-07" db="EMBL/GenBank/DDBJ databases">
        <authorList>
            <person name="Kim K.M."/>
        </authorList>
    </citation>
    <scope>NUCLEOTIDE SEQUENCE [LARGE SCALE GENOMIC DNA]</scope>
    <source>
        <strain evidence="3 4">KCTC 12363</strain>
    </source>
</reference>
<evidence type="ECO:0000313" key="4">
    <source>
        <dbReference type="Proteomes" id="UP000036520"/>
    </source>
</evidence>
<evidence type="ECO:0000313" key="3">
    <source>
        <dbReference type="EMBL" id="AKP52033.1"/>
    </source>
</evidence>
<dbReference type="EMBL" id="CP012040">
    <property type="protein sequence ID" value="AKP52033.1"/>
    <property type="molecule type" value="Genomic_DNA"/>
</dbReference>
<evidence type="ECO:0000256" key="1">
    <source>
        <dbReference type="ARBA" id="ARBA00023002"/>
    </source>
</evidence>
<dbReference type="KEGG" id="camu:CA2015_2622"/>
<name>A0A0H4PGT2_9BACT</name>
<dbReference type="AlphaFoldDB" id="A0A0H4PGT2"/>
<dbReference type="STRING" id="320787.CA2015_2622"/>
<dbReference type="SUPFAM" id="SSF51735">
    <property type="entry name" value="NAD(P)-binding Rossmann-fold domains"/>
    <property type="match status" value="1"/>
</dbReference>
<dbReference type="RefSeq" id="WP_048642309.1">
    <property type="nucleotide sequence ID" value="NZ_CAXBGM010000058.1"/>
</dbReference>
<keyword evidence="1" id="KW-0560">Oxidoreductase</keyword>
<dbReference type="InterPro" id="IPR036291">
    <property type="entry name" value="NAD(P)-bd_dom_sf"/>
</dbReference>
<dbReference type="GO" id="GO:0016491">
    <property type="term" value="F:oxidoreductase activity"/>
    <property type="evidence" value="ECO:0007669"/>
    <property type="project" value="UniProtKB-KW"/>
</dbReference>
<dbReference type="PRINTS" id="PR00080">
    <property type="entry name" value="SDRFAMILY"/>
</dbReference>
<gene>
    <name evidence="3" type="ORF">CA2015_2622</name>
</gene>
<dbReference type="PRINTS" id="PR00081">
    <property type="entry name" value="GDHRDH"/>
</dbReference>
<dbReference type="InterPro" id="IPR002347">
    <property type="entry name" value="SDR_fam"/>
</dbReference>
<dbReference type="Gene3D" id="3.40.50.720">
    <property type="entry name" value="NAD(P)-binding Rossmann-like Domain"/>
    <property type="match status" value="1"/>
</dbReference>